<dbReference type="InterPro" id="IPR036402">
    <property type="entry name" value="EF-Ts_dimer_sf"/>
</dbReference>
<dbReference type="GeneID" id="24565972"/>
<dbReference type="OMA" id="VIVELCC"/>
<dbReference type="PANTHER" id="PTHR11741">
    <property type="entry name" value="ELONGATION FACTOR TS"/>
    <property type="match status" value="1"/>
</dbReference>
<evidence type="ECO:0000313" key="5">
    <source>
        <dbReference type="EMBL" id="CDR97431.1"/>
    </source>
</evidence>
<dbReference type="PROSITE" id="PS01126">
    <property type="entry name" value="EF_TS_1"/>
    <property type="match status" value="1"/>
</dbReference>
<evidence type="ECO:0000256" key="3">
    <source>
        <dbReference type="ARBA" id="ARBA00022917"/>
    </source>
</evidence>
<evidence type="ECO:0000256" key="2">
    <source>
        <dbReference type="ARBA" id="ARBA00022768"/>
    </source>
</evidence>
<keyword evidence="2 5" id="KW-0251">Elongation factor</keyword>
<dbReference type="PANTHER" id="PTHR11741:SF0">
    <property type="entry name" value="ELONGATION FACTOR TS, MITOCHONDRIAL"/>
    <property type="match status" value="1"/>
</dbReference>
<dbReference type="OrthoDB" id="277235at2759"/>
<dbReference type="GO" id="GO:0003746">
    <property type="term" value="F:translation elongation factor activity"/>
    <property type="evidence" value="ECO:0007669"/>
    <property type="project" value="UniProtKB-KW"/>
</dbReference>
<dbReference type="AlphaFoldDB" id="A0A061D9R3"/>
<reference evidence="6" key="1">
    <citation type="journal article" date="2014" name="Nucleic Acids Res.">
        <title>The evolutionary dynamics of variant antigen genes in Babesia reveal a history of genomic innovation underlying host-parasite interaction.</title>
        <authorList>
            <person name="Jackson A.P."/>
            <person name="Otto T.D."/>
            <person name="Darby A."/>
            <person name="Ramaprasad A."/>
            <person name="Xia D."/>
            <person name="Echaide I.E."/>
            <person name="Farber M."/>
            <person name="Gahlot S."/>
            <person name="Gamble J."/>
            <person name="Gupta D."/>
            <person name="Gupta Y."/>
            <person name="Jackson L."/>
            <person name="Malandrin L."/>
            <person name="Malas T.B."/>
            <person name="Moussa E."/>
            <person name="Nair M."/>
            <person name="Reid A.J."/>
            <person name="Sanders M."/>
            <person name="Sharma J."/>
            <person name="Tracey A."/>
            <person name="Quail M.A."/>
            <person name="Weir W."/>
            <person name="Wastling J.M."/>
            <person name="Hall N."/>
            <person name="Willadsen P."/>
            <person name="Lingelbach K."/>
            <person name="Shiels B."/>
            <person name="Tait A."/>
            <person name="Berriman M."/>
            <person name="Allred D.R."/>
            <person name="Pain A."/>
        </authorList>
    </citation>
    <scope>NUCLEOTIDE SEQUENCE [LARGE SCALE GENOMIC DNA]</scope>
    <source>
        <strain evidence="6">Bond</strain>
    </source>
</reference>
<name>A0A061D9R3_BABBI</name>
<dbReference type="Gene3D" id="1.10.8.10">
    <property type="entry name" value="DNA helicase RuvA subunit, C-terminal domain"/>
    <property type="match status" value="1"/>
</dbReference>
<dbReference type="VEuPathDB" id="PiroplasmaDB:BBBOND_0313330"/>
<dbReference type="EMBL" id="LK391709">
    <property type="protein sequence ID" value="CDR97431.1"/>
    <property type="molecule type" value="Genomic_DNA"/>
</dbReference>
<dbReference type="RefSeq" id="XP_012769617.1">
    <property type="nucleotide sequence ID" value="XM_012914163.1"/>
</dbReference>
<gene>
    <name evidence="5" type="ORF">BBBOND_0313330</name>
</gene>
<accession>A0A061D9R3</accession>
<dbReference type="Pfam" id="PF00889">
    <property type="entry name" value="EF_TS"/>
    <property type="match status" value="1"/>
</dbReference>
<dbReference type="InterPro" id="IPR001816">
    <property type="entry name" value="Transl_elong_EFTs/EF1B"/>
</dbReference>
<dbReference type="KEGG" id="bbig:BBBOND_0313330"/>
<dbReference type="Proteomes" id="UP000033188">
    <property type="component" value="Chromosome 3"/>
</dbReference>
<dbReference type="SUPFAM" id="SSF54713">
    <property type="entry name" value="Elongation factor Ts (EF-Ts), dimerisation domain"/>
    <property type="match status" value="1"/>
</dbReference>
<feature type="domain" description="Translation elongation factor EFTs/EF1B dimerisation" evidence="4">
    <location>
        <begin position="152"/>
        <end position="292"/>
    </location>
</feature>
<evidence type="ECO:0000313" key="6">
    <source>
        <dbReference type="Proteomes" id="UP000033188"/>
    </source>
</evidence>
<dbReference type="CDD" id="cd14275">
    <property type="entry name" value="UBA_EF-Ts"/>
    <property type="match status" value="1"/>
</dbReference>
<evidence type="ECO:0000256" key="1">
    <source>
        <dbReference type="ARBA" id="ARBA00005532"/>
    </source>
</evidence>
<dbReference type="Gene3D" id="3.30.479.20">
    <property type="entry name" value="Elongation factor Ts, dimerisation domain"/>
    <property type="match status" value="1"/>
</dbReference>
<comment type="similarity">
    <text evidence="1">Belongs to the EF-Ts family.</text>
</comment>
<dbReference type="GO" id="GO:0005739">
    <property type="term" value="C:mitochondrion"/>
    <property type="evidence" value="ECO:0007669"/>
    <property type="project" value="GOC"/>
</dbReference>
<keyword evidence="3" id="KW-0648">Protein biosynthesis</keyword>
<dbReference type="SUPFAM" id="SSF46934">
    <property type="entry name" value="UBA-like"/>
    <property type="match status" value="1"/>
</dbReference>
<organism evidence="5 6">
    <name type="scientific">Babesia bigemina</name>
    <dbReference type="NCBI Taxonomy" id="5866"/>
    <lineage>
        <taxon>Eukaryota</taxon>
        <taxon>Sar</taxon>
        <taxon>Alveolata</taxon>
        <taxon>Apicomplexa</taxon>
        <taxon>Aconoidasida</taxon>
        <taxon>Piroplasmida</taxon>
        <taxon>Babesiidae</taxon>
        <taxon>Babesia</taxon>
    </lineage>
</organism>
<dbReference type="STRING" id="5866.A0A061D9R3"/>
<sequence length="400" mass="43804">MWFKCRLTAIVLLSQVNEDVRMACNVIAGLMKRPSLHLISVLSSWNARLNLNGGVGCNSIAAFRGMQNLAAIKQLRKVTNAGVVECKEALSRCNGDLDAAIAYVRRAQHNRQLEIDTERPVFGMFNFLVPSISLHVGKIAIPSDIRTREKSVIVELCCNCDFVTSSDKFAQLAHDIRRTIQRSIDNSRINVTHSNATKAAAPLDIGSCNDIISDGDDGLTVSQMLQRSSAEFKTKIVMPTVIAFQRNLRNDHVGIYVHQKTSTGEGVMGSILGLVSLRHHGVNATLSNHLSDTLGDIARHLAIQMVCNPLNTEQWQTEEGRPYRMADVNHILQQPWMHLDSVQSKMHDIATKVGLGKCDIDSEASVGRTLDEIAKLIGAASITVPGALYMKSGATPVICD</sequence>
<proteinExistence type="inferred from homology"/>
<dbReference type="GO" id="GO:0070125">
    <property type="term" value="P:mitochondrial translational elongation"/>
    <property type="evidence" value="ECO:0007669"/>
    <property type="project" value="TreeGrafter"/>
</dbReference>
<dbReference type="InterPro" id="IPR009060">
    <property type="entry name" value="UBA-like_sf"/>
</dbReference>
<dbReference type="InterPro" id="IPR014039">
    <property type="entry name" value="Transl_elong_EFTs/EF1B_dimer"/>
</dbReference>
<protein>
    <submittedName>
        <fullName evidence="5">ELONGATION FACTOR TS, putative</fullName>
    </submittedName>
</protein>
<evidence type="ECO:0000259" key="4">
    <source>
        <dbReference type="Pfam" id="PF00889"/>
    </source>
</evidence>
<keyword evidence="6" id="KW-1185">Reference proteome</keyword>
<dbReference type="InterPro" id="IPR018101">
    <property type="entry name" value="Transl_elong_Ts_CS"/>
</dbReference>